<organism evidence="2 3">
    <name type="scientific">Oricola thermophila</name>
    <dbReference type="NCBI Taxonomy" id="2742145"/>
    <lineage>
        <taxon>Bacteria</taxon>
        <taxon>Pseudomonadati</taxon>
        <taxon>Pseudomonadota</taxon>
        <taxon>Alphaproteobacteria</taxon>
        <taxon>Hyphomicrobiales</taxon>
        <taxon>Ahrensiaceae</taxon>
        <taxon>Oricola</taxon>
    </lineage>
</organism>
<evidence type="ECO:0000313" key="2">
    <source>
        <dbReference type="EMBL" id="QKV17864.1"/>
    </source>
</evidence>
<reference evidence="2 3" key="1">
    <citation type="submission" date="2020-06" db="EMBL/GenBank/DDBJ databases">
        <title>Oricola thermophila sp. nov. isolated from a tidal sediments.</title>
        <authorList>
            <person name="Kwon K.K."/>
            <person name="Yang S.-H."/>
            <person name="Park M.-J."/>
        </authorList>
    </citation>
    <scope>NUCLEOTIDE SEQUENCE [LARGE SCALE GENOMIC DNA]</scope>
    <source>
        <strain evidence="2 3">MEBiC13590</strain>
    </source>
</reference>
<accession>A0A6N1VA68</accession>
<dbReference type="EMBL" id="CP054836">
    <property type="protein sequence ID" value="QKV17864.1"/>
    <property type="molecule type" value="Genomic_DNA"/>
</dbReference>
<feature type="compositionally biased region" description="Low complexity" evidence="1">
    <location>
        <begin position="157"/>
        <end position="167"/>
    </location>
</feature>
<evidence type="ECO:0000256" key="1">
    <source>
        <dbReference type="SAM" id="MobiDB-lite"/>
    </source>
</evidence>
<dbReference type="KEGG" id="orm:HTY61_05015"/>
<name>A0A6N1VA68_9HYPH</name>
<keyword evidence="3" id="KW-1185">Reference proteome</keyword>
<dbReference type="AlphaFoldDB" id="A0A6N1VA68"/>
<feature type="region of interest" description="Disordered" evidence="1">
    <location>
        <begin position="155"/>
        <end position="223"/>
    </location>
</feature>
<evidence type="ECO:0008006" key="4">
    <source>
        <dbReference type="Google" id="ProtNLM"/>
    </source>
</evidence>
<gene>
    <name evidence="2" type="ORF">HTY61_05015</name>
</gene>
<sequence length="776" mass="79331">MTQRYSDGTVTVSNGSTTVIGSGTAWEVALVAGGILFVGTDAAVIEEVVSDTELTLTRPWTGDPATNASYDIVLDSAEAARTIIANRQMADIVARINAGIALDDIGAMGTLAERDDYDDEAQGFIYGVTDDASGDLVVYVKASATNGDWAGPFAWRGPAGQQGPQGPRGDGFDYTGQGTPSDSIGNDGDTYLDTDTGDTYVKAGGTWGSPSGSIRGPQGVDGADPGIFMTFDTATADADPGAGNFRADDSDLSAATELYVSKTNRGGSDVSAWLLALDDSTSAVKGTLTITDPDSEAQTTFDVTGVTDATGYVKVAISNHGGATAYPDETPIGLMFSRTGDAGTGAVSSVNGKSGAVTLVPGDLGAGTVGEGVFEADTQSEAWTALGEVPEANLTNALAATLSNSGLIYNGTVSSIDIDAVDAGFKGLVDPDGVGNSGTFPPETASFWSISVEAQYSGTGRAVMRAVSYSAGDPDASGQNVSTWVRYKGSSSWGPWSQVLTSGNLPQATQAEMEAGTETAVRSMSPANVAQAIAALASGGGGGKNLLINALGTINQRGYTSGSATSSANEYTVDRWRVVTSGQSLSWTESEGVRTFTAPAGGVEQVIEGGAILSGDYVLSWDGTATATVNGNAVSNGGTVTLTGGSDVTVRFSGGTFSLPQLEMGDKATDFDARHPGQELFLCQRYYEEGTDLNGIYVQYNASYCRFNRVGFKATKRVSPTMTISGTRVGGGSGTIGSLFNSNEDADGFAPIFSISGGASGNVFVGTVTFTADAEL</sequence>
<dbReference type="RefSeq" id="WP_175275761.1">
    <property type="nucleotide sequence ID" value="NZ_CP054836.1"/>
</dbReference>
<dbReference type="Proteomes" id="UP000509367">
    <property type="component" value="Chromosome"/>
</dbReference>
<protein>
    <recommendedName>
        <fullName evidence="4">Tail fiber protein</fullName>
    </recommendedName>
</protein>
<proteinExistence type="predicted"/>
<evidence type="ECO:0000313" key="3">
    <source>
        <dbReference type="Proteomes" id="UP000509367"/>
    </source>
</evidence>